<reference evidence="2 3" key="1">
    <citation type="submission" date="2014-11" db="EMBL/GenBank/DDBJ databases">
        <authorList>
            <person name="Zhu J."/>
            <person name="Qi W."/>
            <person name="Song R."/>
        </authorList>
    </citation>
    <scope>NUCLEOTIDE SEQUENCE [LARGE SCALE GENOMIC DNA]</scope>
</reference>
<protein>
    <submittedName>
        <fullName evidence="2">Uncharacterized protein</fullName>
    </submittedName>
</protein>
<accession>A0A0G4FVC5</accession>
<evidence type="ECO:0000256" key="1">
    <source>
        <dbReference type="SAM" id="MobiDB-lite"/>
    </source>
</evidence>
<organism evidence="2 3">
    <name type="scientific">Vitrella brassicaformis (strain CCMP3155)</name>
    <dbReference type="NCBI Taxonomy" id="1169540"/>
    <lineage>
        <taxon>Eukaryota</taxon>
        <taxon>Sar</taxon>
        <taxon>Alveolata</taxon>
        <taxon>Colpodellida</taxon>
        <taxon>Vitrellaceae</taxon>
        <taxon>Vitrella</taxon>
    </lineage>
</organism>
<dbReference type="VEuPathDB" id="CryptoDB:Vbra_21721"/>
<name>A0A0G4FVC5_VITBC</name>
<feature type="compositionally biased region" description="Basic and acidic residues" evidence="1">
    <location>
        <begin position="235"/>
        <end position="245"/>
    </location>
</feature>
<dbReference type="InParanoid" id="A0A0G4FVC5"/>
<gene>
    <name evidence="2" type="ORF">Vbra_21721</name>
</gene>
<feature type="region of interest" description="Disordered" evidence="1">
    <location>
        <begin position="225"/>
        <end position="245"/>
    </location>
</feature>
<feature type="compositionally biased region" description="Basic and acidic residues" evidence="1">
    <location>
        <begin position="63"/>
        <end position="76"/>
    </location>
</feature>
<evidence type="ECO:0000313" key="2">
    <source>
        <dbReference type="EMBL" id="CEM18640.1"/>
    </source>
</evidence>
<proteinExistence type="predicted"/>
<feature type="region of interest" description="Disordered" evidence="1">
    <location>
        <begin position="53"/>
        <end position="76"/>
    </location>
</feature>
<evidence type="ECO:0000313" key="3">
    <source>
        <dbReference type="Proteomes" id="UP000041254"/>
    </source>
</evidence>
<keyword evidence="3" id="KW-1185">Reference proteome</keyword>
<dbReference type="AlphaFoldDB" id="A0A0G4FVC5"/>
<sequence>MTCPSKWITHPPGPTIRFFLPRYDATSYHLLPLDFTDHIAAGRFSTVRDLKASMDAGRQRPKKTIEEEFGDQGKSEDDPFILKLLRPLPSLSEEVCPPTQRPSKWTTCPPGPTIRYFVSRYDDSDPPDLLPLDSRDYMAAGRFSTVGDLKASMVPLTPGASGPSDVVLFIGHKNADDRKTIEEEFGDQGKTADNPFIQKLPHPLPSPEESAEFFSRTLKVAAQDVEAAGRTNVRVQRDPTHRSAL</sequence>
<dbReference type="Proteomes" id="UP000041254">
    <property type="component" value="Unassembled WGS sequence"/>
</dbReference>
<dbReference type="EMBL" id="CDMY01000505">
    <property type="protein sequence ID" value="CEM18640.1"/>
    <property type="molecule type" value="Genomic_DNA"/>
</dbReference>